<dbReference type="EMBL" id="GBEZ01007406">
    <property type="protein sequence ID" value="JAC78053.1"/>
    <property type="molecule type" value="Transcribed_RNA"/>
</dbReference>
<gene>
    <name evidence="2" type="ORF">TSPGSL018_16146</name>
</gene>
<feature type="non-terminal residue" evidence="2">
    <location>
        <position position="71"/>
    </location>
</feature>
<accession>A0A061S1E4</accession>
<feature type="non-terminal residue" evidence="2">
    <location>
        <position position="1"/>
    </location>
</feature>
<sequence>APGSIEDFVSQRGETTVPLEETPQRAAADRPEELPETAAGGHASTPSPLHAAAPTHRRPSLRGGRHFRAHA</sequence>
<feature type="compositionally biased region" description="Basic residues" evidence="1">
    <location>
        <begin position="55"/>
        <end position="71"/>
    </location>
</feature>
<organism evidence="2">
    <name type="scientific">Tetraselmis sp. GSL018</name>
    <dbReference type="NCBI Taxonomy" id="582737"/>
    <lineage>
        <taxon>Eukaryota</taxon>
        <taxon>Viridiplantae</taxon>
        <taxon>Chlorophyta</taxon>
        <taxon>core chlorophytes</taxon>
        <taxon>Chlorodendrophyceae</taxon>
        <taxon>Chlorodendrales</taxon>
        <taxon>Chlorodendraceae</taxon>
        <taxon>Tetraselmis</taxon>
    </lineage>
</organism>
<protein>
    <submittedName>
        <fullName evidence="2">Uncharacterized protein</fullName>
    </submittedName>
</protein>
<feature type="region of interest" description="Disordered" evidence="1">
    <location>
        <begin position="1"/>
        <end position="71"/>
    </location>
</feature>
<evidence type="ECO:0000256" key="1">
    <source>
        <dbReference type="SAM" id="MobiDB-lite"/>
    </source>
</evidence>
<dbReference type="AlphaFoldDB" id="A0A061S1E4"/>
<evidence type="ECO:0000313" key="2">
    <source>
        <dbReference type="EMBL" id="JAC78053.1"/>
    </source>
</evidence>
<proteinExistence type="predicted"/>
<reference evidence="2" key="1">
    <citation type="submission" date="2014-05" db="EMBL/GenBank/DDBJ databases">
        <title>The transcriptome of the halophilic microalga Tetraselmis sp. GSL018 isolated from the Great Salt Lake, Utah.</title>
        <authorList>
            <person name="Jinkerson R.E."/>
            <person name="D'Adamo S."/>
            <person name="Posewitz M.C."/>
        </authorList>
    </citation>
    <scope>NUCLEOTIDE SEQUENCE</scope>
    <source>
        <strain evidence="2">GSL018</strain>
    </source>
</reference>
<name>A0A061S1E4_9CHLO</name>